<evidence type="ECO:0000256" key="1">
    <source>
        <dbReference type="ARBA" id="ARBA00022723"/>
    </source>
</evidence>
<dbReference type="CDD" id="cd03416">
    <property type="entry name" value="CbiX_SirB_N"/>
    <property type="match status" value="1"/>
</dbReference>
<dbReference type="EMBL" id="JACBYE010000003">
    <property type="protein sequence ID" value="NYS92279.1"/>
    <property type="molecule type" value="Genomic_DNA"/>
</dbReference>
<evidence type="ECO:0000256" key="2">
    <source>
        <dbReference type="ARBA" id="ARBA00023239"/>
    </source>
</evidence>
<evidence type="ECO:0000313" key="4">
    <source>
        <dbReference type="EMBL" id="NYS92279.1"/>
    </source>
</evidence>
<keyword evidence="2" id="KW-0456">Lyase</keyword>
<evidence type="ECO:0000313" key="5">
    <source>
        <dbReference type="Proteomes" id="UP000561011"/>
    </source>
</evidence>
<dbReference type="InterPro" id="IPR050963">
    <property type="entry name" value="Sirohydro_Cobaltochel/CbiX"/>
</dbReference>
<reference evidence="4 5" key="1">
    <citation type="submission" date="2020-07" db="EMBL/GenBank/DDBJ databases">
        <title>MOT database genomes.</title>
        <authorList>
            <person name="Joseph S."/>
            <person name="Aduse-Opoku J."/>
            <person name="Hashim A."/>
            <person name="Wade W."/>
            <person name="Curtis M."/>
        </authorList>
    </citation>
    <scope>NUCLEOTIDE SEQUENCE [LARGE SCALE GENOMIC DNA]</scope>
    <source>
        <strain evidence="4 5">DSM 100099</strain>
    </source>
</reference>
<dbReference type="RefSeq" id="WP_082543762.1">
    <property type="nucleotide sequence ID" value="NZ_JACBYE010000003.1"/>
</dbReference>
<dbReference type="GO" id="GO:0046872">
    <property type="term" value="F:metal ion binding"/>
    <property type="evidence" value="ECO:0007669"/>
    <property type="project" value="UniProtKB-KW"/>
</dbReference>
<keyword evidence="1" id="KW-0479">Metal-binding</keyword>
<accession>A0A853ENW6</accession>
<feature type="region of interest" description="Disordered" evidence="3">
    <location>
        <begin position="1"/>
        <end position="21"/>
    </location>
</feature>
<dbReference type="AlphaFoldDB" id="A0A853ENW6"/>
<dbReference type="SUPFAM" id="SSF53800">
    <property type="entry name" value="Chelatase"/>
    <property type="match status" value="1"/>
</dbReference>
<dbReference type="Proteomes" id="UP000561011">
    <property type="component" value="Unassembled WGS sequence"/>
</dbReference>
<name>A0A853ENW6_9MICO</name>
<dbReference type="PANTHER" id="PTHR33542:SF5">
    <property type="entry name" value="FERROCHELATASE CHE1"/>
    <property type="match status" value="1"/>
</dbReference>
<gene>
    <name evidence="4" type="ORF">HZZ10_01845</name>
</gene>
<proteinExistence type="predicted"/>
<comment type="caution">
    <text evidence="4">The sequence shown here is derived from an EMBL/GenBank/DDBJ whole genome shotgun (WGS) entry which is preliminary data.</text>
</comment>
<sequence>MTRATPPEDLDGTDLADGLPVDPDDARPVLVACSHGTDDPYGRAVIAHLVGQVRTLLPDVDVLETYVDVQYPQVDEVVASISPSRPVVIVPLLLSGGFHVTVDIRQAVEARVAAGSPTISAGALGPDPRLATILVDRLDEAGALAGDSVVVAAAGSSVAAATLDVDAVAADVAAAWDGPVTVGYCSAAAPRVDVAADLARASLGGPEHGRVVLASYLLAPGFFQRRLAKAGAEIVAEPIGAHPLVAQIVVDRYEAALETLRSRLTV</sequence>
<dbReference type="InterPro" id="IPR002762">
    <property type="entry name" value="CbiX-like"/>
</dbReference>
<keyword evidence="5" id="KW-1185">Reference proteome</keyword>
<dbReference type="Pfam" id="PF01903">
    <property type="entry name" value="CbiX"/>
    <property type="match status" value="1"/>
</dbReference>
<dbReference type="Gene3D" id="3.40.50.1400">
    <property type="match status" value="2"/>
</dbReference>
<protein>
    <submittedName>
        <fullName evidence="4">Sirohydrochlorin chelatase</fullName>
    </submittedName>
</protein>
<evidence type="ECO:0000256" key="3">
    <source>
        <dbReference type="SAM" id="MobiDB-lite"/>
    </source>
</evidence>
<dbReference type="GO" id="GO:0016829">
    <property type="term" value="F:lyase activity"/>
    <property type="evidence" value="ECO:0007669"/>
    <property type="project" value="UniProtKB-KW"/>
</dbReference>
<organism evidence="4 5">
    <name type="scientific">Sanguibacter inulinus</name>
    <dbReference type="NCBI Taxonomy" id="60922"/>
    <lineage>
        <taxon>Bacteria</taxon>
        <taxon>Bacillati</taxon>
        <taxon>Actinomycetota</taxon>
        <taxon>Actinomycetes</taxon>
        <taxon>Micrococcales</taxon>
        <taxon>Sanguibacteraceae</taxon>
        <taxon>Sanguibacter</taxon>
    </lineage>
</organism>
<dbReference type="PANTHER" id="PTHR33542">
    <property type="entry name" value="SIROHYDROCHLORIN FERROCHELATASE, CHLOROPLASTIC"/>
    <property type="match status" value="1"/>
</dbReference>